<evidence type="ECO:0008006" key="5">
    <source>
        <dbReference type="Google" id="ProtNLM"/>
    </source>
</evidence>
<gene>
    <name evidence="3" type="ORF">SAMN04515673_102209</name>
</gene>
<evidence type="ECO:0000256" key="1">
    <source>
        <dbReference type="SAM" id="MobiDB-lite"/>
    </source>
</evidence>
<dbReference type="OrthoDB" id="7847197at2"/>
<dbReference type="RefSeq" id="WP_092076872.1">
    <property type="nucleotide sequence ID" value="NZ_FOYI01000002.1"/>
</dbReference>
<dbReference type="STRING" id="871652.SAMN04515673_102209"/>
<feature type="chain" id="PRO_5011768281" description="HEAT repeat domain-containing protein" evidence="2">
    <location>
        <begin position="20"/>
        <end position="760"/>
    </location>
</feature>
<feature type="region of interest" description="Disordered" evidence="1">
    <location>
        <begin position="226"/>
        <end position="264"/>
    </location>
</feature>
<sequence>MLRLSLFLAAATLSTAATAQTVTVRSGEHDGFTRLVLDLPRALEHRLETDLGRLEVIFDQPSLQFDTSEVFDRISRDRVAEIGSASGSGKLEVDLGCACVAQEFWHLGRYLVIDIYGDEALIDRSTASETSPDLALPTLLSLGASVQGLSFGSGPAFAPAASVATVPAPKPETTLPPVRASRDALLASLEEQTLHREEISELERNLSESIGLAASQGLLQANTQNTPVEVPEPAPPSARAIETPDPEPEPLAPTVPQVHATSTAGTNLEEIADILNEENATRYCGDPDYFDLAEWGGDGDFLPQRAHLIANLFDSRGNLAHDNVLSLSRLFLHYGFGAEAKEAANLRKDETEALEIAKALSDVLEYQSKREIPSLARYRNCGSERTLWSVLGSYSTEPLDEDVEQSVVRAFARLPGPVQIATAAPLGERLAAAGHAQTAKAILRYLVRENEFTTESVDLVAVRLEASPHLSAEQQARLAEIAVGNSPEAADAMTEWLLRGLKKDATIAPEMIELAGVMIVENDGADVAVPLRKAFLRALLHNRSLDEALTNFDDMASEFSAEDYRTMLDAVMADMAEFGEVEPFLKRVLALNGEELDVLESSTSIALADRLVDLGLTNAALDILERPTLASSQERDMLAARAYLLEKRPGRVLDALAAYDDDAAREMRGRAYQIAGQHAEAIESLKDSEDTRDLVASAWELEDLALVGEVGETDEQALAEAVVAAQDVLPQPDAPLASGREIIDLSADLRARLTQYLSEE</sequence>
<evidence type="ECO:0000313" key="3">
    <source>
        <dbReference type="EMBL" id="SFR00725.1"/>
    </source>
</evidence>
<reference evidence="3 4" key="1">
    <citation type="submission" date="2016-10" db="EMBL/GenBank/DDBJ databases">
        <authorList>
            <person name="de Groot N.N."/>
        </authorList>
    </citation>
    <scope>NUCLEOTIDE SEQUENCE [LARGE SCALE GENOMIC DNA]</scope>
    <source>
        <strain evidence="4">KMM 9023,NRIC 0796,JCM 17311,KCTC 23692</strain>
    </source>
</reference>
<protein>
    <recommendedName>
        <fullName evidence="5">HEAT repeat domain-containing protein</fullName>
    </recommendedName>
</protein>
<evidence type="ECO:0000313" key="4">
    <source>
        <dbReference type="Proteomes" id="UP000199302"/>
    </source>
</evidence>
<keyword evidence="4" id="KW-1185">Reference proteome</keyword>
<dbReference type="EMBL" id="FOYI01000002">
    <property type="protein sequence ID" value="SFR00725.1"/>
    <property type="molecule type" value="Genomic_DNA"/>
</dbReference>
<organism evidence="3 4">
    <name type="scientific">Poseidonocella sedimentorum</name>
    <dbReference type="NCBI Taxonomy" id="871652"/>
    <lineage>
        <taxon>Bacteria</taxon>
        <taxon>Pseudomonadati</taxon>
        <taxon>Pseudomonadota</taxon>
        <taxon>Alphaproteobacteria</taxon>
        <taxon>Rhodobacterales</taxon>
        <taxon>Roseobacteraceae</taxon>
        <taxon>Poseidonocella</taxon>
    </lineage>
</organism>
<dbReference type="Proteomes" id="UP000199302">
    <property type="component" value="Unassembled WGS sequence"/>
</dbReference>
<feature type="signal peptide" evidence="2">
    <location>
        <begin position="1"/>
        <end position="19"/>
    </location>
</feature>
<dbReference type="AlphaFoldDB" id="A0A1I6D5I6"/>
<name>A0A1I6D5I6_9RHOB</name>
<accession>A0A1I6D5I6</accession>
<keyword evidence="2" id="KW-0732">Signal</keyword>
<evidence type="ECO:0000256" key="2">
    <source>
        <dbReference type="SAM" id="SignalP"/>
    </source>
</evidence>
<proteinExistence type="predicted"/>